<dbReference type="GeneID" id="100893432"/>
<dbReference type="EnsemblMetazoa" id="XM_030976167">
    <property type="protein sequence ID" value="XP_030832027"/>
    <property type="gene ID" value="LOC100893432"/>
</dbReference>
<evidence type="ECO:0000256" key="1">
    <source>
        <dbReference type="SAM" id="Coils"/>
    </source>
</evidence>
<keyword evidence="4" id="KW-1185">Reference proteome</keyword>
<keyword evidence="2" id="KW-0472">Membrane</keyword>
<feature type="coiled-coil region" evidence="1">
    <location>
        <begin position="31"/>
        <end position="58"/>
    </location>
</feature>
<keyword evidence="2" id="KW-0812">Transmembrane</keyword>
<evidence type="ECO:0000256" key="2">
    <source>
        <dbReference type="SAM" id="Phobius"/>
    </source>
</evidence>
<sequence>MDNELKCVFGWPANQQAPAPASQEKVSTRDLDTVVKECKRLRREVGSLRAENTQLRTEGVRQRRFEGEQHMLPTTMIILATFFMGFVVGKYVF</sequence>
<keyword evidence="1" id="KW-0175">Coiled coil</keyword>
<feature type="transmembrane region" description="Helical" evidence="2">
    <location>
        <begin position="71"/>
        <end position="92"/>
    </location>
</feature>
<dbReference type="KEGG" id="spu:100893432"/>
<name>A0A7M7N8L6_STRPU</name>
<accession>A0A7M7N8L6</accession>
<dbReference type="InParanoid" id="A0A7M7N8L6"/>
<protein>
    <submittedName>
        <fullName evidence="3">Uncharacterized protein</fullName>
    </submittedName>
</protein>
<evidence type="ECO:0000313" key="4">
    <source>
        <dbReference type="Proteomes" id="UP000007110"/>
    </source>
</evidence>
<dbReference type="Proteomes" id="UP000007110">
    <property type="component" value="Unassembled WGS sequence"/>
</dbReference>
<proteinExistence type="predicted"/>
<keyword evidence="2" id="KW-1133">Transmembrane helix</keyword>
<evidence type="ECO:0000313" key="3">
    <source>
        <dbReference type="EnsemblMetazoa" id="XP_030832027"/>
    </source>
</evidence>
<dbReference type="RefSeq" id="XP_030832027.1">
    <property type="nucleotide sequence ID" value="XM_030976167.1"/>
</dbReference>
<reference evidence="4" key="1">
    <citation type="submission" date="2015-02" db="EMBL/GenBank/DDBJ databases">
        <title>Genome sequencing for Strongylocentrotus purpuratus.</title>
        <authorList>
            <person name="Murali S."/>
            <person name="Liu Y."/>
            <person name="Vee V."/>
            <person name="English A."/>
            <person name="Wang M."/>
            <person name="Skinner E."/>
            <person name="Han Y."/>
            <person name="Muzny D.M."/>
            <person name="Worley K.C."/>
            <person name="Gibbs R.A."/>
        </authorList>
    </citation>
    <scope>NUCLEOTIDE SEQUENCE</scope>
</reference>
<organism evidence="3 4">
    <name type="scientific">Strongylocentrotus purpuratus</name>
    <name type="common">Purple sea urchin</name>
    <dbReference type="NCBI Taxonomy" id="7668"/>
    <lineage>
        <taxon>Eukaryota</taxon>
        <taxon>Metazoa</taxon>
        <taxon>Echinodermata</taxon>
        <taxon>Eleutherozoa</taxon>
        <taxon>Echinozoa</taxon>
        <taxon>Echinoidea</taxon>
        <taxon>Euechinoidea</taxon>
        <taxon>Echinacea</taxon>
        <taxon>Camarodonta</taxon>
        <taxon>Echinidea</taxon>
        <taxon>Strongylocentrotidae</taxon>
        <taxon>Strongylocentrotus</taxon>
    </lineage>
</organism>
<dbReference type="AlphaFoldDB" id="A0A7M7N8L6"/>
<reference evidence="3" key="2">
    <citation type="submission" date="2021-01" db="UniProtKB">
        <authorList>
            <consortium name="EnsemblMetazoa"/>
        </authorList>
    </citation>
    <scope>IDENTIFICATION</scope>
</reference>